<dbReference type="PANTHER" id="PTHR31803:SF33">
    <property type="entry name" value="ALTERNATIVE OXIDASE"/>
    <property type="match status" value="1"/>
</dbReference>
<dbReference type="InterPro" id="IPR002680">
    <property type="entry name" value="AOX"/>
</dbReference>
<gene>
    <name evidence="15" type="ORF">TraAM80_00016</name>
</gene>
<evidence type="ECO:0000256" key="3">
    <source>
        <dbReference type="ARBA" id="ARBA00022448"/>
    </source>
</evidence>
<evidence type="ECO:0000256" key="2">
    <source>
        <dbReference type="ARBA" id="ARBA00008388"/>
    </source>
</evidence>
<comment type="caution">
    <text evidence="15">The sequence shown here is derived from an EMBL/GenBank/DDBJ whole genome shotgun (WGS) entry which is preliminary data.</text>
</comment>
<dbReference type="InterPro" id="IPR038659">
    <property type="entry name" value="AOX_sf"/>
</dbReference>
<dbReference type="RefSeq" id="XP_029243003.1">
    <property type="nucleotide sequence ID" value="XM_029377113.1"/>
</dbReference>
<feature type="region of interest" description="Disordered" evidence="13">
    <location>
        <begin position="300"/>
        <end position="324"/>
    </location>
</feature>
<dbReference type="GO" id="GO:0009916">
    <property type="term" value="F:alternative oxidase activity"/>
    <property type="evidence" value="ECO:0007669"/>
    <property type="project" value="UniProtKB-UniRule"/>
</dbReference>
<keyword evidence="8 14" id="KW-1133">Transmembrane helix</keyword>
<organism evidence="15 16">
    <name type="scientific">Trypanosoma rangeli</name>
    <dbReference type="NCBI Taxonomy" id="5698"/>
    <lineage>
        <taxon>Eukaryota</taxon>
        <taxon>Discoba</taxon>
        <taxon>Euglenozoa</taxon>
        <taxon>Kinetoplastea</taxon>
        <taxon>Metakinetoplastina</taxon>
        <taxon>Trypanosomatida</taxon>
        <taxon>Trypanosomatidae</taxon>
        <taxon>Trypanosoma</taxon>
        <taxon>Herpetosoma</taxon>
    </lineage>
</organism>
<evidence type="ECO:0000256" key="12">
    <source>
        <dbReference type="RuleBase" id="RU003779"/>
    </source>
</evidence>
<dbReference type="EC" id="1.-.-.-" evidence="12"/>
<dbReference type="PANTHER" id="PTHR31803">
    <property type="entry name" value="ALTERNATIVE OXIDASE"/>
    <property type="match status" value="1"/>
</dbReference>
<evidence type="ECO:0000256" key="14">
    <source>
        <dbReference type="SAM" id="Phobius"/>
    </source>
</evidence>
<sequence>MLGVRRIITLRKAVSAVDRAAIVQATAPAVSLFLSKRCGGTKSTAPRSEESGEAAAAATTTTAPAAMRIDDDKSHGSSLYLPFMGASSRFTFASPISALADITTLESERLTHHPPQRVSDHCCIYLVKLLRWLADKLFRERYLHRATMLKVVAPAPPLAGAMVNYFRMMLKKEDSAYVPRKGSFATETRGLLAQAESHASHVQILMQMTEITYVERVAAIFLQVVHFTVFVVLFLVSPRMAFRLMGYLGEESVVIWTHMINDIDFGKVSERAVPQAAIDYWGLHQLKHVKASTADATKFAGPDQGLKEVPTGTQQQTSDASEEEVTLRDVMLLLRSDEMVWREACHQVASAMEMKRKKSFISSFLS</sequence>
<dbReference type="GO" id="GO:0010230">
    <property type="term" value="P:alternative respiration"/>
    <property type="evidence" value="ECO:0007669"/>
    <property type="project" value="TreeGrafter"/>
</dbReference>
<dbReference type="Gene3D" id="1.20.1260.140">
    <property type="entry name" value="Alternative oxidase"/>
    <property type="match status" value="1"/>
</dbReference>
<comment type="subcellular location">
    <subcellularLocation>
        <location evidence="1">Membrane</location>
    </subcellularLocation>
</comment>
<dbReference type="OrthoDB" id="16906at2759"/>
<dbReference type="OMA" id="WTHMIND"/>
<dbReference type="GO" id="GO:0046872">
    <property type="term" value="F:metal ion binding"/>
    <property type="evidence" value="ECO:0007669"/>
    <property type="project" value="UniProtKB-UniRule"/>
</dbReference>
<evidence type="ECO:0000256" key="6">
    <source>
        <dbReference type="ARBA" id="ARBA00022723"/>
    </source>
</evidence>
<dbReference type="GeneID" id="40323949"/>
<name>A0A422P567_TRYRA</name>
<evidence type="ECO:0000256" key="7">
    <source>
        <dbReference type="ARBA" id="ARBA00022982"/>
    </source>
</evidence>
<keyword evidence="3" id="KW-0813">Transport</keyword>
<keyword evidence="4 12" id="KW-0679">Respiratory chain</keyword>
<evidence type="ECO:0000256" key="11">
    <source>
        <dbReference type="ARBA" id="ARBA00023136"/>
    </source>
</evidence>
<dbReference type="AlphaFoldDB" id="A0A422P567"/>
<keyword evidence="10 12" id="KW-0408">Iron</keyword>
<proteinExistence type="inferred from homology"/>
<evidence type="ECO:0000256" key="5">
    <source>
        <dbReference type="ARBA" id="ARBA00022692"/>
    </source>
</evidence>
<evidence type="ECO:0000256" key="8">
    <source>
        <dbReference type="ARBA" id="ARBA00022989"/>
    </source>
</evidence>
<dbReference type="Pfam" id="PF01786">
    <property type="entry name" value="AOX"/>
    <property type="match status" value="1"/>
</dbReference>
<dbReference type="GO" id="GO:0005739">
    <property type="term" value="C:mitochondrion"/>
    <property type="evidence" value="ECO:0007669"/>
    <property type="project" value="TreeGrafter"/>
</dbReference>
<dbReference type="GO" id="GO:0016020">
    <property type="term" value="C:membrane"/>
    <property type="evidence" value="ECO:0007669"/>
    <property type="project" value="UniProtKB-SubCell"/>
</dbReference>
<keyword evidence="7 12" id="KW-0249">Electron transport</keyword>
<feature type="region of interest" description="Disordered" evidence="13">
    <location>
        <begin position="39"/>
        <end position="62"/>
    </location>
</feature>
<keyword evidence="9 12" id="KW-0560">Oxidoreductase</keyword>
<keyword evidence="11 12" id="KW-0472">Membrane</keyword>
<evidence type="ECO:0000256" key="1">
    <source>
        <dbReference type="ARBA" id="ARBA00004370"/>
    </source>
</evidence>
<dbReference type="GO" id="GO:0098803">
    <property type="term" value="C:respiratory chain complex"/>
    <property type="evidence" value="ECO:0007669"/>
    <property type="project" value="UniProtKB-UniRule"/>
</dbReference>
<protein>
    <recommendedName>
        <fullName evidence="12">Alternative oxidase</fullName>
        <ecNumber evidence="12">1.-.-.-</ecNumber>
    </recommendedName>
</protein>
<dbReference type="EMBL" id="MKGL01000001">
    <property type="protein sequence ID" value="RNF12860.1"/>
    <property type="molecule type" value="Genomic_DNA"/>
</dbReference>
<reference evidence="15 16" key="1">
    <citation type="journal article" date="2018" name="BMC Genomics">
        <title>Genomic comparison of Trypanosoma conorhini and Trypanosoma rangeli to Trypanosoma cruzi strains of high and low virulence.</title>
        <authorList>
            <person name="Bradwell K.R."/>
            <person name="Koparde V.N."/>
            <person name="Matveyev A.V."/>
            <person name="Serrano M.G."/>
            <person name="Alves J.M."/>
            <person name="Parikh H."/>
            <person name="Huang B."/>
            <person name="Lee V."/>
            <person name="Espinosa-Alvarez O."/>
            <person name="Ortiz P.A."/>
            <person name="Costa-Martins A.G."/>
            <person name="Teixeira M.M."/>
            <person name="Buck G.A."/>
        </authorList>
    </citation>
    <scope>NUCLEOTIDE SEQUENCE [LARGE SCALE GENOMIC DNA]</scope>
    <source>
        <strain evidence="15 16">AM80</strain>
    </source>
</reference>
<evidence type="ECO:0000256" key="13">
    <source>
        <dbReference type="SAM" id="MobiDB-lite"/>
    </source>
</evidence>
<evidence type="ECO:0000256" key="9">
    <source>
        <dbReference type="ARBA" id="ARBA00023002"/>
    </source>
</evidence>
<evidence type="ECO:0000313" key="15">
    <source>
        <dbReference type="EMBL" id="RNF12860.1"/>
    </source>
</evidence>
<evidence type="ECO:0000313" key="16">
    <source>
        <dbReference type="Proteomes" id="UP000283634"/>
    </source>
</evidence>
<accession>A0A422P567</accession>
<keyword evidence="5 12" id="KW-0812">Transmembrane</keyword>
<feature type="transmembrane region" description="Helical" evidence="14">
    <location>
        <begin position="217"/>
        <end position="236"/>
    </location>
</feature>
<keyword evidence="16" id="KW-1185">Reference proteome</keyword>
<keyword evidence="6 12" id="KW-0479">Metal-binding</keyword>
<evidence type="ECO:0000256" key="10">
    <source>
        <dbReference type="ARBA" id="ARBA00023004"/>
    </source>
</evidence>
<dbReference type="Proteomes" id="UP000283634">
    <property type="component" value="Unassembled WGS sequence"/>
</dbReference>
<evidence type="ECO:0000256" key="4">
    <source>
        <dbReference type="ARBA" id="ARBA00022660"/>
    </source>
</evidence>
<comment type="similarity">
    <text evidence="2 12">Belongs to the alternative oxidase family.</text>
</comment>
<comment type="cofactor">
    <cofactor evidence="12">
        <name>Fe cation</name>
        <dbReference type="ChEBI" id="CHEBI:24875"/>
    </cofactor>
    <text evidence="12">Binds 2 iron ions per subunit.</text>
</comment>